<keyword evidence="8 9" id="KW-0472">Membrane</keyword>
<dbReference type="Proteomes" id="UP001470230">
    <property type="component" value="Unassembled WGS sequence"/>
</dbReference>
<comment type="similarity">
    <text evidence="2 9">Belongs to the V-ATPase proteolipid subunit family.</text>
</comment>
<reference evidence="11 12" key="1">
    <citation type="submission" date="2024-04" db="EMBL/GenBank/DDBJ databases">
        <title>Tritrichomonas musculus Genome.</title>
        <authorList>
            <person name="Alves-Ferreira E."/>
            <person name="Grigg M."/>
            <person name="Lorenzi H."/>
            <person name="Galac M."/>
        </authorList>
    </citation>
    <scope>NUCLEOTIDE SEQUENCE [LARGE SCALE GENOMIC DNA]</scope>
    <source>
        <strain evidence="11 12">EAF2021</strain>
    </source>
</reference>
<keyword evidence="6 9" id="KW-1133">Transmembrane helix</keyword>
<evidence type="ECO:0000256" key="4">
    <source>
        <dbReference type="ARBA" id="ARBA00022692"/>
    </source>
</evidence>
<comment type="subcellular location">
    <subcellularLocation>
        <location evidence="1">Membrane</location>
        <topology evidence="1">Multi-pass membrane protein</topology>
    </subcellularLocation>
    <subcellularLocation>
        <location evidence="9">Vacuole membrane</location>
        <topology evidence="9">Multi-pass membrane protein</topology>
    </subcellularLocation>
</comment>
<evidence type="ECO:0000313" key="11">
    <source>
        <dbReference type="EMBL" id="KAK8900013.1"/>
    </source>
</evidence>
<dbReference type="InterPro" id="IPR011555">
    <property type="entry name" value="ATPase_proteolipid_su_C_euk"/>
</dbReference>
<feature type="domain" description="V-ATPase proteolipid subunit C-like" evidence="10">
    <location>
        <begin position="103"/>
        <end position="162"/>
    </location>
</feature>
<keyword evidence="5 9" id="KW-0375">Hydrogen ion transport</keyword>
<dbReference type="InterPro" id="IPR002379">
    <property type="entry name" value="ATPase_proteolipid_c-like_dom"/>
</dbReference>
<keyword evidence="9" id="KW-0926">Vacuole</keyword>
<feature type="transmembrane region" description="Helical" evidence="9">
    <location>
        <begin position="137"/>
        <end position="162"/>
    </location>
</feature>
<accession>A0ABR2L9I4</accession>
<dbReference type="SUPFAM" id="SSF81333">
    <property type="entry name" value="F1F0 ATP synthase subunit C"/>
    <property type="match status" value="2"/>
</dbReference>
<feature type="transmembrane region" description="Helical" evidence="9">
    <location>
        <begin position="106"/>
        <end position="125"/>
    </location>
</feature>
<evidence type="ECO:0000256" key="3">
    <source>
        <dbReference type="ARBA" id="ARBA00022448"/>
    </source>
</evidence>
<keyword evidence="4 9" id="KW-0812">Transmembrane</keyword>
<evidence type="ECO:0000256" key="8">
    <source>
        <dbReference type="ARBA" id="ARBA00023136"/>
    </source>
</evidence>
<evidence type="ECO:0000256" key="2">
    <source>
        <dbReference type="ARBA" id="ARBA00007296"/>
    </source>
</evidence>
<dbReference type="NCBIfam" id="TIGR01100">
    <property type="entry name" value="V_ATP_synt_C"/>
    <property type="match status" value="1"/>
</dbReference>
<dbReference type="PANTHER" id="PTHR10263">
    <property type="entry name" value="V-TYPE PROTON ATPASE PROTEOLIPID SUBUNIT"/>
    <property type="match status" value="1"/>
</dbReference>
<evidence type="ECO:0000256" key="1">
    <source>
        <dbReference type="ARBA" id="ARBA00004141"/>
    </source>
</evidence>
<evidence type="ECO:0000259" key="10">
    <source>
        <dbReference type="Pfam" id="PF00137"/>
    </source>
</evidence>
<evidence type="ECO:0000256" key="9">
    <source>
        <dbReference type="RuleBase" id="RU363060"/>
    </source>
</evidence>
<keyword evidence="3 9" id="KW-0813">Transport</keyword>
<dbReference type="PRINTS" id="PR00122">
    <property type="entry name" value="VACATPASE"/>
</dbReference>
<evidence type="ECO:0000256" key="7">
    <source>
        <dbReference type="ARBA" id="ARBA00023065"/>
    </source>
</evidence>
<keyword evidence="7 9" id="KW-0406">Ion transport</keyword>
<dbReference type="CDD" id="cd18176">
    <property type="entry name" value="ATP-synt_Vo_c_ATP6C_rpt2"/>
    <property type="match status" value="1"/>
</dbReference>
<dbReference type="Pfam" id="PF00137">
    <property type="entry name" value="ATP-synt_C"/>
    <property type="match status" value="2"/>
</dbReference>
<evidence type="ECO:0000313" key="12">
    <source>
        <dbReference type="Proteomes" id="UP001470230"/>
    </source>
</evidence>
<dbReference type="InterPro" id="IPR035921">
    <property type="entry name" value="F/V-ATP_Csub_sf"/>
</dbReference>
<feature type="transmembrane region" description="Helical" evidence="9">
    <location>
        <begin position="65"/>
        <end position="86"/>
    </location>
</feature>
<keyword evidence="12" id="KW-1185">Reference proteome</keyword>
<protein>
    <recommendedName>
        <fullName evidence="9">V-type proton ATPase proteolipid subunit</fullName>
    </recommendedName>
</protein>
<evidence type="ECO:0000256" key="5">
    <source>
        <dbReference type="ARBA" id="ARBA00022781"/>
    </source>
</evidence>
<feature type="transmembrane region" description="Helical" evidence="9">
    <location>
        <begin position="20"/>
        <end position="44"/>
    </location>
</feature>
<proteinExistence type="inferred from homology"/>
<feature type="domain" description="V-ATPase proteolipid subunit C-like" evidence="10">
    <location>
        <begin position="26"/>
        <end position="84"/>
    </location>
</feature>
<comment type="caution">
    <text evidence="11">The sequence shown here is derived from an EMBL/GenBank/DDBJ whole genome shotgun (WGS) entry which is preliminary data.</text>
</comment>
<dbReference type="Gene3D" id="1.20.120.610">
    <property type="entry name" value="lithium bound rotor ring of v- atpase"/>
    <property type="match status" value="1"/>
</dbReference>
<dbReference type="InterPro" id="IPR000245">
    <property type="entry name" value="ATPase_proteolipid_csu"/>
</dbReference>
<name>A0ABR2L9I4_9EUKA</name>
<organism evidence="11 12">
    <name type="scientific">Tritrichomonas musculus</name>
    <dbReference type="NCBI Taxonomy" id="1915356"/>
    <lineage>
        <taxon>Eukaryota</taxon>
        <taxon>Metamonada</taxon>
        <taxon>Parabasalia</taxon>
        <taxon>Tritrichomonadida</taxon>
        <taxon>Tritrichomonadidae</taxon>
        <taxon>Tritrichomonas</taxon>
    </lineage>
</organism>
<evidence type="ECO:0000256" key="6">
    <source>
        <dbReference type="ARBA" id="ARBA00022989"/>
    </source>
</evidence>
<gene>
    <name evidence="11" type="ORF">M9Y10_002336</name>
</gene>
<dbReference type="EMBL" id="JAPFFF010000001">
    <property type="protein sequence ID" value="KAK8900013.1"/>
    <property type="molecule type" value="Genomic_DNA"/>
</dbReference>
<sequence>MSTITPENMPLDWPNCPAWSPFFGFLGICIGVSLSCAGSALGTAKCGIGLASASLINKTVIVRGLIAPIMAGIIGIYGLVFAIVVLDSIKNDGYHVAKAYAHLGGGISVGVSGFAAGMTIGYAGQLGIISFAKQPQLFVGMTLVLIFGEVLGIYGMVISLVLNTKSFDCIPSS</sequence>